<evidence type="ECO:0000313" key="1">
    <source>
        <dbReference type="EMBL" id="AYO29959.1"/>
    </source>
</evidence>
<dbReference type="PANTHER" id="PTHR38031">
    <property type="entry name" value="SULFUR CARRIER PROTEIN SLR0821-RELATED"/>
    <property type="match status" value="1"/>
</dbReference>
<dbReference type="KEGG" id="bacg:D2962_04495"/>
<accession>A0A3G2R3K5</accession>
<organism evidence="1 2">
    <name type="scientific">Biomaibacter acetigenes</name>
    <dbReference type="NCBI Taxonomy" id="2316383"/>
    <lineage>
        <taxon>Bacteria</taxon>
        <taxon>Bacillati</taxon>
        <taxon>Bacillota</taxon>
        <taxon>Clostridia</taxon>
        <taxon>Thermosediminibacterales</taxon>
        <taxon>Tepidanaerobacteraceae</taxon>
        <taxon>Biomaibacter</taxon>
    </lineage>
</organism>
<protein>
    <submittedName>
        <fullName evidence="1">MoaD/ThiS family protein</fullName>
    </submittedName>
</protein>
<keyword evidence="2" id="KW-1185">Reference proteome</keyword>
<proteinExistence type="predicted"/>
<dbReference type="EMBL" id="CP033169">
    <property type="protein sequence ID" value="AYO29959.1"/>
    <property type="molecule type" value="Genomic_DNA"/>
</dbReference>
<reference evidence="1 2" key="1">
    <citation type="submission" date="2018-10" db="EMBL/GenBank/DDBJ databases">
        <authorList>
            <person name="Zhang X."/>
        </authorList>
    </citation>
    <scope>NUCLEOTIDE SEQUENCE [LARGE SCALE GENOMIC DNA]</scope>
    <source>
        <strain evidence="1 2">SK-G1</strain>
    </source>
</reference>
<dbReference type="InterPro" id="IPR016155">
    <property type="entry name" value="Mopterin_synth/thiamin_S_b"/>
</dbReference>
<dbReference type="RefSeq" id="WP_122014256.1">
    <property type="nucleotide sequence ID" value="NZ_CP033169.1"/>
</dbReference>
<dbReference type="Pfam" id="PF02597">
    <property type="entry name" value="ThiS"/>
    <property type="match status" value="1"/>
</dbReference>
<dbReference type="InterPro" id="IPR010038">
    <property type="entry name" value="MoaD_arc-typ"/>
</dbReference>
<dbReference type="CDD" id="cd17040">
    <property type="entry name" value="Ubl_MoaD_like"/>
    <property type="match status" value="1"/>
</dbReference>
<gene>
    <name evidence="1" type="ORF">D2962_04495</name>
</gene>
<dbReference type="InterPro" id="IPR012675">
    <property type="entry name" value="Beta-grasp_dom_sf"/>
</dbReference>
<dbReference type="AlphaFoldDB" id="A0A3G2R3K5"/>
<dbReference type="Proteomes" id="UP000280960">
    <property type="component" value="Chromosome"/>
</dbReference>
<dbReference type="InterPro" id="IPR003749">
    <property type="entry name" value="ThiS/MoaD-like"/>
</dbReference>
<dbReference type="NCBIfam" id="TIGR01687">
    <property type="entry name" value="moaD_arch"/>
    <property type="match status" value="1"/>
</dbReference>
<evidence type="ECO:0000313" key="2">
    <source>
        <dbReference type="Proteomes" id="UP000280960"/>
    </source>
</evidence>
<name>A0A3G2R3K5_9FIRM</name>
<sequence>MKVMFFGYIRDITGAKETSMQGPTNLKQLLHKLCDIYGKNLKSRVFDNDDIGREVIILINGRNAAFTGGAETTLSEDDEISIFPVMAGG</sequence>
<dbReference type="PANTHER" id="PTHR38031:SF1">
    <property type="entry name" value="SULFUR CARRIER PROTEIN CYSO"/>
    <property type="match status" value="1"/>
</dbReference>
<dbReference type="Gene3D" id="3.10.20.30">
    <property type="match status" value="1"/>
</dbReference>
<dbReference type="InterPro" id="IPR052045">
    <property type="entry name" value="Sulfur_Carrier/Prot_Modifier"/>
</dbReference>
<dbReference type="SUPFAM" id="SSF54285">
    <property type="entry name" value="MoaD/ThiS"/>
    <property type="match status" value="1"/>
</dbReference>